<dbReference type="AlphaFoldDB" id="A0A284VUV6"/>
<dbReference type="CDD" id="cd05246">
    <property type="entry name" value="dTDP_GD_SDR_e"/>
    <property type="match status" value="1"/>
</dbReference>
<accession>A0A284VUV6</accession>
<proteinExistence type="predicted"/>
<dbReference type="Proteomes" id="UP000218615">
    <property type="component" value="Unassembled WGS sequence"/>
</dbReference>
<dbReference type="GO" id="GO:0009225">
    <property type="term" value="P:nucleotide-sugar metabolic process"/>
    <property type="evidence" value="ECO:0007669"/>
    <property type="project" value="InterPro"/>
</dbReference>
<dbReference type="InterPro" id="IPR016040">
    <property type="entry name" value="NAD(P)-bd_dom"/>
</dbReference>
<gene>
    <name evidence="5" type="primary">rffG</name>
    <name evidence="5" type="ORF">MNV_990019</name>
</gene>
<dbReference type="NCBIfam" id="TIGR01181">
    <property type="entry name" value="dTDP_gluc_dehyt"/>
    <property type="match status" value="1"/>
</dbReference>
<protein>
    <submittedName>
        <fullName evidence="5">dTDP-glucose 4,6-dehydratase</fullName>
        <ecNumber evidence="5">4.2.1.46</ecNumber>
    </submittedName>
</protein>
<reference evidence="6" key="1">
    <citation type="submission" date="2017-06" db="EMBL/GenBank/DDBJ databases">
        <authorList>
            <person name="Cremers G."/>
        </authorList>
    </citation>
    <scope>NUCLEOTIDE SEQUENCE [LARGE SCALE GENOMIC DNA]</scope>
</reference>
<dbReference type="EC" id="4.2.1.46" evidence="5"/>
<organism evidence="5 6">
    <name type="scientific">Candidatus Methanoperedens nitratireducens</name>
    <dbReference type="NCBI Taxonomy" id="1392998"/>
    <lineage>
        <taxon>Archaea</taxon>
        <taxon>Methanobacteriati</taxon>
        <taxon>Methanobacteriota</taxon>
        <taxon>Stenosarchaea group</taxon>
        <taxon>Methanomicrobia</taxon>
        <taxon>Methanosarcinales</taxon>
        <taxon>ANME-2 cluster</taxon>
        <taxon>Candidatus Methanoperedentaceae</taxon>
        <taxon>Candidatus Methanoperedens</taxon>
    </lineage>
</organism>
<dbReference type="PANTHER" id="PTHR43000">
    <property type="entry name" value="DTDP-D-GLUCOSE 4,6-DEHYDRATASE-RELATED"/>
    <property type="match status" value="1"/>
</dbReference>
<evidence type="ECO:0000313" key="6">
    <source>
        <dbReference type="Proteomes" id="UP000218615"/>
    </source>
</evidence>
<dbReference type="Pfam" id="PF16363">
    <property type="entry name" value="GDP_Man_Dehyd"/>
    <property type="match status" value="1"/>
</dbReference>
<dbReference type="SUPFAM" id="SSF51735">
    <property type="entry name" value="NAD(P)-binding Rossmann-fold domains"/>
    <property type="match status" value="1"/>
</dbReference>
<evidence type="ECO:0000256" key="2">
    <source>
        <dbReference type="ARBA" id="ARBA00023027"/>
    </source>
</evidence>
<dbReference type="GO" id="GO:0008460">
    <property type="term" value="F:dTDP-glucose 4,6-dehydratase activity"/>
    <property type="evidence" value="ECO:0007669"/>
    <property type="project" value="UniProtKB-EC"/>
</dbReference>
<name>A0A284VUV6_9EURY</name>
<dbReference type="EMBL" id="FZMP01000250">
    <property type="protein sequence ID" value="SNQ62978.1"/>
    <property type="molecule type" value="Genomic_DNA"/>
</dbReference>
<keyword evidence="6" id="KW-1185">Reference proteome</keyword>
<dbReference type="Gene3D" id="3.90.25.10">
    <property type="entry name" value="UDP-galactose 4-epimerase, domain 1"/>
    <property type="match status" value="1"/>
</dbReference>
<dbReference type="Gene3D" id="3.40.50.720">
    <property type="entry name" value="NAD(P)-binding Rossmann-like Domain"/>
    <property type="match status" value="1"/>
</dbReference>
<evidence type="ECO:0000256" key="3">
    <source>
        <dbReference type="ARBA" id="ARBA00023239"/>
    </source>
</evidence>
<evidence type="ECO:0000259" key="4">
    <source>
        <dbReference type="Pfam" id="PF16363"/>
    </source>
</evidence>
<dbReference type="InterPro" id="IPR036291">
    <property type="entry name" value="NAD(P)-bd_dom_sf"/>
</dbReference>
<comment type="cofactor">
    <cofactor evidence="1">
        <name>NAD(+)</name>
        <dbReference type="ChEBI" id="CHEBI:57540"/>
    </cofactor>
</comment>
<feature type="domain" description="NAD(P)-binding" evidence="4">
    <location>
        <begin position="8"/>
        <end position="302"/>
    </location>
</feature>
<evidence type="ECO:0000256" key="1">
    <source>
        <dbReference type="ARBA" id="ARBA00001911"/>
    </source>
</evidence>
<sequence>MNNKLKILITGGAGFIGSNFVRYMVEKYPNCQIAVIDKLTYAGKMENLQDVIDKITFIKGDICNIKDIEMIGKCDFIFNFAAETHVDRSIKEGNIFVKTDVLGTYNLLEYARKHEVKKYIQISTDEVYGSTEKDSFYEEDILDPSSPYSASKAGADLLVKSFFKTYGLPILITRSSNNFGPNQYPEKLIPVLILNAIYDKPLPIYGNGLNVRDWIYVEDNCIGIDFVFRKGKIGEIYNIGAGNEKTNIEIANLILESLGKQKSLIQFVKDRLGHDFRYSLNCEKIKSLGWAPHYTFEDALNDTIKWYVENEWWWKPLISR</sequence>
<evidence type="ECO:0000313" key="5">
    <source>
        <dbReference type="EMBL" id="SNQ62978.1"/>
    </source>
</evidence>
<dbReference type="RefSeq" id="WP_257000122.1">
    <property type="nucleotide sequence ID" value="NZ_FZMP01000250.1"/>
</dbReference>
<keyword evidence="3 5" id="KW-0456">Lyase</keyword>
<keyword evidence="2" id="KW-0520">NAD</keyword>
<dbReference type="InterPro" id="IPR005888">
    <property type="entry name" value="dTDP_Gluc_deHydtase"/>
</dbReference>